<dbReference type="GO" id="GO:0003917">
    <property type="term" value="F:DNA topoisomerase type I (single strand cut, ATP-independent) activity"/>
    <property type="evidence" value="ECO:0007669"/>
    <property type="project" value="UniProtKB-EC"/>
</dbReference>
<keyword evidence="4" id="KW-0479">Metal-binding</keyword>
<geneLocation type="plasmid" evidence="14">
    <name>pzkmb1</name>
</geneLocation>
<dbReference type="CDD" id="cd00186">
    <property type="entry name" value="TOP1Ac"/>
    <property type="match status" value="1"/>
</dbReference>
<dbReference type="SMART" id="SM00437">
    <property type="entry name" value="TOP1Ac"/>
    <property type="match status" value="1"/>
</dbReference>
<evidence type="ECO:0000256" key="8">
    <source>
        <dbReference type="ARBA" id="ARBA00030003"/>
    </source>
</evidence>
<keyword evidence="5" id="KW-0799">Topoisomerase</keyword>
<evidence type="ECO:0000256" key="6">
    <source>
        <dbReference type="ARBA" id="ARBA00023125"/>
    </source>
</evidence>
<keyword evidence="13" id="KW-0614">Plasmid</keyword>
<dbReference type="InterPro" id="IPR000380">
    <property type="entry name" value="Topo_IA"/>
</dbReference>
<dbReference type="PRINTS" id="PR00417">
    <property type="entry name" value="PRTPISMRASEI"/>
</dbReference>
<dbReference type="InterPro" id="IPR005738">
    <property type="entry name" value="TopoIII"/>
</dbReference>
<dbReference type="InterPro" id="IPR006171">
    <property type="entry name" value="TOPRIM_dom"/>
</dbReference>
<organism evidence="13 14">
    <name type="scientific">Macrococcoides bohemicum</name>
    <dbReference type="NCBI Taxonomy" id="1903056"/>
    <lineage>
        <taxon>Bacteria</taxon>
        <taxon>Bacillati</taxon>
        <taxon>Bacillota</taxon>
        <taxon>Bacilli</taxon>
        <taxon>Bacillales</taxon>
        <taxon>Staphylococcaceae</taxon>
        <taxon>Macrococcoides</taxon>
    </lineage>
</organism>
<proteinExistence type="inferred from homology"/>
<dbReference type="GO" id="GO:0043597">
    <property type="term" value="C:cytoplasmic replication fork"/>
    <property type="evidence" value="ECO:0007669"/>
    <property type="project" value="TreeGrafter"/>
</dbReference>
<dbReference type="PANTHER" id="PTHR11390">
    <property type="entry name" value="PROKARYOTIC DNA TOPOISOMERASE"/>
    <property type="match status" value="1"/>
</dbReference>
<evidence type="ECO:0000256" key="4">
    <source>
        <dbReference type="ARBA" id="ARBA00022723"/>
    </source>
</evidence>
<evidence type="ECO:0000256" key="7">
    <source>
        <dbReference type="ARBA" id="ARBA00023235"/>
    </source>
</evidence>
<comment type="catalytic activity">
    <reaction evidence="1">
        <text>ATP-independent breakage of single-stranded DNA, followed by passage and rejoining.</text>
        <dbReference type="EC" id="5.6.2.1"/>
    </reaction>
</comment>
<comment type="caution">
    <text evidence="13">The sequence shown here is derived from an EMBL/GenBank/DDBJ whole genome shotgun (WGS) entry which is preliminary data.</text>
</comment>
<evidence type="ECO:0000256" key="11">
    <source>
        <dbReference type="ARBA" id="ARBA00032877"/>
    </source>
</evidence>
<dbReference type="PANTHER" id="PTHR11390:SF21">
    <property type="entry name" value="DNA TOPOISOMERASE 3-ALPHA"/>
    <property type="match status" value="1"/>
</dbReference>
<dbReference type="SUPFAM" id="SSF56712">
    <property type="entry name" value="Prokaryotic type I DNA topoisomerase"/>
    <property type="match status" value="1"/>
</dbReference>
<dbReference type="GO" id="GO:0006265">
    <property type="term" value="P:DNA topological change"/>
    <property type="evidence" value="ECO:0007669"/>
    <property type="project" value="InterPro"/>
</dbReference>
<dbReference type="InterPro" id="IPR023405">
    <property type="entry name" value="Topo_IA_core_domain"/>
</dbReference>
<dbReference type="AlphaFoldDB" id="A0A327ZZY3"/>
<dbReference type="Proteomes" id="UP000249579">
    <property type="component" value="Plasmid pZKMB1"/>
</dbReference>
<evidence type="ECO:0000256" key="1">
    <source>
        <dbReference type="ARBA" id="ARBA00000213"/>
    </source>
</evidence>
<gene>
    <name evidence="13" type="ORF">BHX94_12215</name>
</gene>
<dbReference type="EC" id="5.6.2.1" evidence="3"/>
<dbReference type="Gene3D" id="3.40.50.140">
    <property type="match status" value="1"/>
</dbReference>
<dbReference type="GO" id="GO:0006281">
    <property type="term" value="P:DNA repair"/>
    <property type="evidence" value="ECO:0007669"/>
    <property type="project" value="TreeGrafter"/>
</dbReference>
<keyword evidence="7 13" id="KW-0413">Isomerase</keyword>
<protein>
    <recommendedName>
        <fullName evidence="3">DNA topoisomerase</fullName>
        <ecNumber evidence="3">5.6.2.1</ecNumber>
    </recommendedName>
    <alternativeName>
        <fullName evidence="11">Omega-protein</fullName>
    </alternativeName>
    <alternativeName>
        <fullName evidence="10">Relaxing enzyme</fullName>
    </alternativeName>
    <alternativeName>
        <fullName evidence="8">Swivelase</fullName>
    </alternativeName>
    <alternativeName>
        <fullName evidence="9">Untwisting enzyme</fullName>
    </alternativeName>
</protein>
<feature type="domain" description="Topo IA-type catalytic" evidence="12">
    <location>
        <begin position="162"/>
        <end position="593"/>
    </location>
</feature>
<dbReference type="GO" id="GO:0003677">
    <property type="term" value="F:DNA binding"/>
    <property type="evidence" value="ECO:0007669"/>
    <property type="project" value="UniProtKB-KW"/>
</dbReference>
<accession>A0A327ZZY3</accession>
<dbReference type="InterPro" id="IPR003601">
    <property type="entry name" value="Topo_IA_2"/>
</dbReference>
<evidence type="ECO:0000256" key="10">
    <source>
        <dbReference type="ARBA" id="ARBA00032235"/>
    </source>
</evidence>
<dbReference type="Gene3D" id="2.70.20.10">
    <property type="entry name" value="Topoisomerase I, domain 3"/>
    <property type="match status" value="1"/>
</dbReference>
<dbReference type="InterPro" id="IPR034144">
    <property type="entry name" value="TOPRIM_TopoIII"/>
</dbReference>
<dbReference type="SMART" id="SM00493">
    <property type="entry name" value="TOPRIM"/>
    <property type="match status" value="1"/>
</dbReference>
<evidence type="ECO:0000256" key="2">
    <source>
        <dbReference type="ARBA" id="ARBA00009446"/>
    </source>
</evidence>
<evidence type="ECO:0000256" key="5">
    <source>
        <dbReference type="ARBA" id="ARBA00023029"/>
    </source>
</evidence>
<dbReference type="Gene3D" id="1.10.290.10">
    <property type="entry name" value="Topoisomerase I, domain 4"/>
    <property type="match status" value="1"/>
</dbReference>
<dbReference type="GO" id="GO:0006310">
    <property type="term" value="P:DNA recombination"/>
    <property type="evidence" value="ECO:0007669"/>
    <property type="project" value="TreeGrafter"/>
</dbReference>
<evidence type="ECO:0000313" key="13">
    <source>
        <dbReference type="EMBL" id="RAK47840.1"/>
    </source>
</evidence>
<sequence length="594" mass="68791">MTTVILAEKVSQQTDYAKAFKESTRKTGYYEVLDKDLINDDKVFITSGFGHLIQLEEPQAYDEKFKKWNIEDLPIIPNDFKYKVTDDKGIKKQFKIVKGLIDKADTIIIATDIDREGELIARLIINQCRPKNNVMIKRLFINSNERDVVRKGFKDLINASERINVYKEALTRQHSDWLVGINLTRFYTNKINDKNVYPVGRVQTPTLSLLYNRELEIKNFTPKTYFELEAITKDDVIFKNTTKINDTNELKEIFRQYRIKKETTGIVKDIEYKDKSNSAPKLFNLSDLQIKANNELKISASETLATIQSLYEKKFLSYPRTACNYITESEFNYLNTIADELAEFLSLNQFTKINNQPRKKYVDSSKVEEHYAIIPTKNIPKKEYEKFNKNEKWCYETVVKRTLAIFMEDHKYQSSTMTLDINDLLFQINGKIIKENGYKDILTDDKKEDNILPNYQKGEKLDVTINPVTKTTKPPKPYNEATLIKAMINAGNDESIEDSEDKKILKEVKGIGTEATRANVIETLLKQQYMKNVKNNLEITDKGRLLCETVKNTPLSSAKMTADWEKYLSKIGTGEGKREVFIANIEKLLNKIIA</sequence>
<evidence type="ECO:0000256" key="9">
    <source>
        <dbReference type="ARBA" id="ARBA00031985"/>
    </source>
</evidence>
<evidence type="ECO:0000259" key="12">
    <source>
        <dbReference type="PROSITE" id="PS52039"/>
    </source>
</evidence>
<dbReference type="CDD" id="cd03362">
    <property type="entry name" value="TOPRIM_TopoIA_TopoIII"/>
    <property type="match status" value="1"/>
</dbReference>
<name>A0A327ZZY3_9STAP</name>
<dbReference type="SMART" id="SM00436">
    <property type="entry name" value="TOP1Bc"/>
    <property type="match status" value="1"/>
</dbReference>
<evidence type="ECO:0000313" key="14">
    <source>
        <dbReference type="Proteomes" id="UP000249579"/>
    </source>
</evidence>
<dbReference type="InterPro" id="IPR003602">
    <property type="entry name" value="Topo_IA_DNA-bd_dom"/>
</dbReference>
<dbReference type="EMBL" id="PZJG01000030">
    <property type="protein sequence ID" value="RAK47840.1"/>
    <property type="molecule type" value="Genomic_DNA"/>
</dbReference>
<dbReference type="InterPro" id="IPR013824">
    <property type="entry name" value="Topo_IA_cen_sub1"/>
</dbReference>
<dbReference type="GO" id="GO:0046872">
    <property type="term" value="F:metal ion binding"/>
    <property type="evidence" value="ECO:0007669"/>
    <property type="project" value="UniProtKB-KW"/>
</dbReference>
<dbReference type="OrthoDB" id="9803554at2"/>
<dbReference type="Gene3D" id="1.10.460.10">
    <property type="entry name" value="Topoisomerase I, domain 2"/>
    <property type="match status" value="1"/>
</dbReference>
<dbReference type="InterPro" id="IPR013826">
    <property type="entry name" value="Topo_IA_cen_sub3"/>
</dbReference>
<dbReference type="InterPro" id="IPR013825">
    <property type="entry name" value="Topo_IA_cen_sub2"/>
</dbReference>
<dbReference type="Pfam" id="PF01131">
    <property type="entry name" value="Topoisom_bac"/>
    <property type="match status" value="1"/>
</dbReference>
<reference evidence="13 14" key="1">
    <citation type="journal article" date="2018" name="Front. Microbiol.">
        <title>Description and Comparative Genomics of Macrococcus caseolyticus subsp. hominis subsp. nov., Macrococcus goetzii sp. nov., Macrococcus epidermidis sp. nov., and Macrococcus bohemicus sp. nov., Novel Macrococci From Human Clinical Material With Virulence Potential and Suspected Uptake of Foreign DNA by Natural Transformation.</title>
        <authorList>
            <person name="Maslanova I."/>
            <person name="Wertheimer Z."/>
            <person name="Sedlacek I."/>
            <person name="Svec P."/>
            <person name="Indrakova A."/>
            <person name="Kovarovic V."/>
            <person name="Schumann P."/>
            <person name="Sproer C."/>
            <person name="Kralova S."/>
            <person name="Sedo O."/>
            <person name="Kristofova L."/>
            <person name="Vrbovska V."/>
            <person name="Fuzik T."/>
            <person name="Petras P."/>
            <person name="Zdrahal Z."/>
            <person name="Ruzickova V."/>
            <person name="Doskar J."/>
            <person name="Pantucek R."/>
        </authorList>
    </citation>
    <scope>NUCLEOTIDE SEQUENCE [LARGE SCALE GENOMIC DNA]</scope>
    <source>
        <strain evidence="13 14">03/115</strain>
        <plasmid evidence="13">pZKMB1</plasmid>
    </source>
</reference>
<keyword evidence="6" id="KW-0238">DNA-binding</keyword>
<dbReference type="PROSITE" id="PS52039">
    <property type="entry name" value="TOPO_IA_2"/>
    <property type="match status" value="1"/>
</dbReference>
<dbReference type="RefSeq" id="WP_111744414.1">
    <property type="nucleotide sequence ID" value="NZ_CM009972.1"/>
</dbReference>
<dbReference type="Pfam" id="PF01751">
    <property type="entry name" value="Toprim"/>
    <property type="match status" value="1"/>
</dbReference>
<dbReference type="NCBIfam" id="TIGR01056">
    <property type="entry name" value="topB"/>
    <property type="match status" value="1"/>
</dbReference>
<dbReference type="InterPro" id="IPR013497">
    <property type="entry name" value="Topo_IA_cen"/>
</dbReference>
<evidence type="ECO:0000256" key="3">
    <source>
        <dbReference type="ARBA" id="ARBA00012891"/>
    </source>
</evidence>
<comment type="similarity">
    <text evidence="2">Belongs to the type IA topoisomerase family.</text>
</comment>